<protein>
    <submittedName>
        <fullName evidence="8">Magnesium transporter CorA family protein</fullName>
    </submittedName>
</protein>
<feature type="transmembrane region" description="Helical" evidence="7">
    <location>
        <begin position="258"/>
        <end position="277"/>
    </location>
</feature>
<dbReference type="Pfam" id="PF01544">
    <property type="entry name" value="CorA"/>
    <property type="match status" value="1"/>
</dbReference>
<comment type="caution">
    <text evidence="8">The sequence shown here is derived from an EMBL/GenBank/DDBJ whole genome shotgun (WGS) entry which is preliminary data.</text>
</comment>
<sequence length="314" mass="36608">MLEHYTMAYGKNQEDKSYDFYHLWQANEQEIQQMLDQFDIPEDFITSGLDSYEVARWESYKGDDGDLYTLVLFNYPFKERTQDFRDVYRTAPIAIVFKPGLVIVTSIDSLKTLNHITEMRLNSFNGLDELGLVLNILWFIARLFIILLEEIDREIRDLESDVTESTKNEIFYTQMKLNKALVFFNSAINNDRDVLEHLKEQFNQLDIEDNDLQHLRDVNVELHQASGMVHELKQLNEKVSDILSNVVNNNMNQVMRVLTVWSIILTIPTIITSAWGMNVPVPGEEAASSMIIIGITTLILVLIGYWLFKRNKWL</sequence>
<evidence type="ECO:0000313" key="8">
    <source>
        <dbReference type="EMBL" id="TLQ40419.1"/>
    </source>
</evidence>
<organism evidence="8 9">
    <name type="scientific">Ruoffia tabacinasalis</name>
    <dbReference type="NCBI Taxonomy" id="87458"/>
    <lineage>
        <taxon>Bacteria</taxon>
        <taxon>Bacillati</taxon>
        <taxon>Bacillota</taxon>
        <taxon>Bacilli</taxon>
        <taxon>Lactobacillales</taxon>
        <taxon>Aerococcaceae</taxon>
        <taxon>Ruoffia</taxon>
    </lineage>
</organism>
<comment type="similarity">
    <text evidence="2">Belongs to the CorA metal ion transporter (MIT) (TC 1.A.35) family.</text>
</comment>
<evidence type="ECO:0000256" key="5">
    <source>
        <dbReference type="ARBA" id="ARBA00023136"/>
    </source>
</evidence>
<dbReference type="InterPro" id="IPR047199">
    <property type="entry name" value="CorA-like"/>
</dbReference>
<evidence type="ECO:0000256" key="7">
    <source>
        <dbReference type="SAM" id="Phobius"/>
    </source>
</evidence>
<dbReference type="RefSeq" id="WP_138404928.1">
    <property type="nucleotide sequence ID" value="NZ_VBSP01000029.1"/>
</dbReference>
<accession>A0A5R9DZ10</accession>
<reference evidence="8 9" key="1">
    <citation type="submission" date="2019-05" db="EMBL/GenBank/DDBJ databases">
        <title>The metagenome of a microbial culture collection derived from dairy environment covers the genomic content of the human microbiome.</title>
        <authorList>
            <person name="Roder T."/>
            <person name="Wuthrich D."/>
            <person name="Sattari Z."/>
            <person name="Von Ah U."/>
            <person name="Bar C."/>
            <person name="Ronchi F."/>
            <person name="Macpherson A.J."/>
            <person name="Ganal-Vonarburg S.C."/>
            <person name="Bruggmann R."/>
            <person name="Vergeres G."/>
        </authorList>
    </citation>
    <scope>NUCLEOTIDE SEQUENCE [LARGE SCALE GENOMIC DNA]</scope>
    <source>
        <strain evidence="8 9">FAM 24227</strain>
    </source>
</reference>
<feature type="transmembrane region" description="Helical" evidence="7">
    <location>
        <begin position="130"/>
        <end position="148"/>
    </location>
</feature>
<dbReference type="SUPFAM" id="SSF143865">
    <property type="entry name" value="CorA soluble domain-like"/>
    <property type="match status" value="1"/>
</dbReference>
<comment type="subcellular location">
    <subcellularLocation>
        <location evidence="1">Membrane</location>
        <topology evidence="1">Multi-pass membrane protein</topology>
    </subcellularLocation>
</comment>
<dbReference type="Gene3D" id="1.20.58.340">
    <property type="entry name" value="Magnesium transport protein CorA, transmembrane region"/>
    <property type="match status" value="2"/>
</dbReference>
<evidence type="ECO:0000256" key="1">
    <source>
        <dbReference type="ARBA" id="ARBA00004141"/>
    </source>
</evidence>
<evidence type="ECO:0000256" key="2">
    <source>
        <dbReference type="ARBA" id="ARBA00009765"/>
    </source>
</evidence>
<feature type="transmembrane region" description="Helical" evidence="7">
    <location>
        <begin position="289"/>
        <end position="308"/>
    </location>
</feature>
<evidence type="ECO:0000256" key="3">
    <source>
        <dbReference type="ARBA" id="ARBA00022692"/>
    </source>
</evidence>
<dbReference type="InterPro" id="IPR045861">
    <property type="entry name" value="CorA_cytoplasmic_dom"/>
</dbReference>
<dbReference type="AlphaFoldDB" id="A0A5R9DZ10"/>
<dbReference type="SUPFAM" id="SSF144083">
    <property type="entry name" value="Magnesium transport protein CorA, transmembrane region"/>
    <property type="match status" value="1"/>
</dbReference>
<dbReference type="GO" id="GO:0016020">
    <property type="term" value="C:membrane"/>
    <property type="evidence" value="ECO:0007669"/>
    <property type="project" value="UniProtKB-SubCell"/>
</dbReference>
<feature type="transmembrane region" description="Helical" evidence="7">
    <location>
        <begin position="87"/>
        <end position="110"/>
    </location>
</feature>
<keyword evidence="3 7" id="KW-0812">Transmembrane</keyword>
<name>A0A5R9DZ10_9LACT</name>
<proteinExistence type="inferred from homology"/>
<dbReference type="PANTHER" id="PTHR47891:SF1">
    <property type="entry name" value="CORA-MAGNESIUM AND COBALT TRANSPORTER"/>
    <property type="match status" value="1"/>
</dbReference>
<feature type="coiled-coil region" evidence="6">
    <location>
        <begin position="148"/>
        <end position="208"/>
    </location>
</feature>
<keyword evidence="5 7" id="KW-0472">Membrane</keyword>
<dbReference type="InterPro" id="IPR002523">
    <property type="entry name" value="MgTranspt_CorA/ZnTranspt_ZntB"/>
</dbReference>
<keyword evidence="6" id="KW-0175">Coiled coil</keyword>
<dbReference type="Proteomes" id="UP000306420">
    <property type="component" value="Unassembled WGS sequence"/>
</dbReference>
<evidence type="ECO:0000256" key="6">
    <source>
        <dbReference type="SAM" id="Coils"/>
    </source>
</evidence>
<dbReference type="InterPro" id="IPR045863">
    <property type="entry name" value="CorA_TM1_TM2"/>
</dbReference>
<gene>
    <name evidence="8" type="ORF">FEZ33_08230</name>
</gene>
<dbReference type="PANTHER" id="PTHR47891">
    <property type="entry name" value="TRANSPORTER-RELATED"/>
    <property type="match status" value="1"/>
</dbReference>
<dbReference type="GO" id="GO:0046873">
    <property type="term" value="F:metal ion transmembrane transporter activity"/>
    <property type="evidence" value="ECO:0007669"/>
    <property type="project" value="InterPro"/>
</dbReference>
<dbReference type="OrthoDB" id="9803416at2"/>
<evidence type="ECO:0000256" key="4">
    <source>
        <dbReference type="ARBA" id="ARBA00022989"/>
    </source>
</evidence>
<dbReference type="Gene3D" id="3.30.460.20">
    <property type="entry name" value="CorA soluble domain-like"/>
    <property type="match status" value="1"/>
</dbReference>
<evidence type="ECO:0000313" key="9">
    <source>
        <dbReference type="Proteomes" id="UP000306420"/>
    </source>
</evidence>
<keyword evidence="4 7" id="KW-1133">Transmembrane helix</keyword>
<dbReference type="CDD" id="cd12827">
    <property type="entry name" value="EcCorA_ZntB-like_u2"/>
    <property type="match status" value="1"/>
</dbReference>
<dbReference type="EMBL" id="VBSP01000029">
    <property type="protein sequence ID" value="TLQ40419.1"/>
    <property type="molecule type" value="Genomic_DNA"/>
</dbReference>